<evidence type="ECO:0000259" key="2">
    <source>
        <dbReference type="Pfam" id="PF14343"/>
    </source>
</evidence>
<reference evidence="3 4" key="1">
    <citation type="submission" date="2016-10" db="EMBL/GenBank/DDBJ databases">
        <authorList>
            <person name="de Groot N.N."/>
        </authorList>
    </citation>
    <scope>NUCLEOTIDE SEQUENCE [LARGE SCALE GENOMIC DNA]</scope>
    <source>
        <strain evidence="3 4">CGMCC 1.3702</strain>
    </source>
</reference>
<protein>
    <submittedName>
        <fullName evidence="3">PrcB C-terminal</fullName>
    </submittedName>
</protein>
<keyword evidence="4" id="KW-1185">Reference proteome</keyword>
<accession>A0A1I0X2Y9</accession>
<sequence>MTGEGPIVRERTDLSFKTIDIDEGPERVRKWIEKNRSEEAKKVFHVNGKTYVIIMLGQKSTGGYHVEIEKIQLAKVVSPESKAGSGTVEVTHHVTEPEEGSINIQALTYPIAIAELSGVHDYGFQFSTPLKSEELKENNDQSVENDSDSSTQQASDGAEVELVRPEELTPEGNVKE</sequence>
<evidence type="ECO:0000256" key="1">
    <source>
        <dbReference type="SAM" id="MobiDB-lite"/>
    </source>
</evidence>
<gene>
    <name evidence="3" type="ORF">SAMN04488072_10483</name>
</gene>
<dbReference type="InterPro" id="IPR025748">
    <property type="entry name" value="PrcB_C_dom"/>
</dbReference>
<evidence type="ECO:0000313" key="4">
    <source>
        <dbReference type="Proteomes" id="UP000198642"/>
    </source>
</evidence>
<dbReference type="AlphaFoldDB" id="A0A1I0X2Y9"/>
<feature type="compositionally biased region" description="Basic and acidic residues" evidence="1">
    <location>
        <begin position="161"/>
        <end position="176"/>
    </location>
</feature>
<name>A0A1I0X2Y9_9BACI</name>
<feature type="compositionally biased region" description="Polar residues" evidence="1">
    <location>
        <begin position="140"/>
        <end position="155"/>
    </location>
</feature>
<feature type="domain" description="PrcB C-terminal" evidence="2">
    <location>
        <begin position="50"/>
        <end position="116"/>
    </location>
</feature>
<organism evidence="3 4">
    <name type="scientific">Lentibacillus halodurans</name>
    <dbReference type="NCBI Taxonomy" id="237679"/>
    <lineage>
        <taxon>Bacteria</taxon>
        <taxon>Bacillati</taxon>
        <taxon>Bacillota</taxon>
        <taxon>Bacilli</taxon>
        <taxon>Bacillales</taxon>
        <taxon>Bacillaceae</taxon>
        <taxon>Lentibacillus</taxon>
    </lineage>
</organism>
<dbReference type="Proteomes" id="UP000198642">
    <property type="component" value="Unassembled WGS sequence"/>
</dbReference>
<feature type="region of interest" description="Disordered" evidence="1">
    <location>
        <begin position="131"/>
        <end position="176"/>
    </location>
</feature>
<proteinExistence type="predicted"/>
<dbReference type="EMBL" id="FOJW01000004">
    <property type="protein sequence ID" value="SFA94748.1"/>
    <property type="molecule type" value="Genomic_DNA"/>
</dbReference>
<evidence type="ECO:0000313" key="3">
    <source>
        <dbReference type="EMBL" id="SFA94748.1"/>
    </source>
</evidence>
<dbReference type="Pfam" id="PF14343">
    <property type="entry name" value="PrcB_C"/>
    <property type="match status" value="1"/>
</dbReference>
<dbReference type="STRING" id="237679.SAMN04488072_10483"/>